<feature type="domain" description="NmrA-like" evidence="3">
    <location>
        <begin position="6"/>
        <end position="307"/>
    </location>
</feature>
<reference evidence="5" key="1">
    <citation type="submission" date="2018-05" db="EMBL/GenBank/DDBJ databases">
        <title>Draft genome sequence of Stemphylium lycopersici strain CIDEFI 213.</title>
        <authorList>
            <person name="Medina R."/>
            <person name="Franco M.E.E."/>
            <person name="Lucentini C.G."/>
            <person name="Saparrat M.C.N."/>
            <person name="Balatti P.A."/>
        </authorList>
    </citation>
    <scope>NUCLEOTIDE SEQUENCE [LARGE SCALE GENOMIC DNA]</scope>
    <source>
        <strain evidence="5">CIDEFI 213</strain>
    </source>
</reference>
<dbReference type="InterPro" id="IPR051164">
    <property type="entry name" value="NmrA-like_oxidored"/>
</dbReference>
<dbReference type="STRING" id="183478.A0A364N736"/>
<dbReference type="CDD" id="cd05251">
    <property type="entry name" value="NmrA_like_SDR_a"/>
    <property type="match status" value="1"/>
</dbReference>
<comment type="caution">
    <text evidence="4">The sequence shown here is derived from an EMBL/GenBank/DDBJ whole genome shotgun (WGS) entry which is preliminary data.</text>
</comment>
<dbReference type="Gene3D" id="3.90.25.10">
    <property type="entry name" value="UDP-galactose 4-epimerase, domain 1"/>
    <property type="match status" value="1"/>
</dbReference>
<dbReference type="EMBL" id="QGDH01000040">
    <property type="protein sequence ID" value="RAR13119.1"/>
    <property type="molecule type" value="Genomic_DNA"/>
</dbReference>
<protein>
    <submittedName>
        <fullName evidence="4">NAD(P)-binding protein</fullName>
    </submittedName>
</protein>
<gene>
    <name evidence="4" type="ORF">DDE83_003504</name>
</gene>
<keyword evidence="2" id="KW-0521">NADP</keyword>
<dbReference type="PANTHER" id="PTHR42748:SF11">
    <property type="entry name" value="NMRA-LIKE DOMAIN-CONTAINING PROTEIN"/>
    <property type="match status" value="1"/>
</dbReference>
<evidence type="ECO:0000256" key="2">
    <source>
        <dbReference type="ARBA" id="ARBA00022857"/>
    </source>
</evidence>
<dbReference type="InterPro" id="IPR008030">
    <property type="entry name" value="NmrA-like"/>
</dbReference>
<accession>A0A364N736</accession>
<dbReference type="SUPFAM" id="SSF51735">
    <property type="entry name" value="NAD(P)-binding Rossmann-fold domains"/>
    <property type="match status" value="1"/>
</dbReference>
<dbReference type="Gene3D" id="3.40.50.720">
    <property type="entry name" value="NAD(P)-binding Rossmann-like Domain"/>
    <property type="match status" value="1"/>
</dbReference>
<keyword evidence="5" id="KW-1185">Reference proteome</keyword>
<dbReference type="Pfam" id="PF05368">
    <property type="entry name" value="NmrA"/>
    <property type="match status" value="1"/>
</dbReference>
<evidence type="ECO:0000313" key="5">
    <source>
        <dbReference type="Proteomes" id="UP000249619"/>
    </source>
</evidence>
<name>A0A364N736_STELY</name>
<dbReference type="InterPro" id="IPR036291">
    <property type="entry name" value="NAD(P)-bd_dom_sf"/>
</dbReference>
<dbReference type="Proteomes" id="UP000249619">
    <property type="component" value="Unassembled WGS sequence"/>
</dbReference>
<comment type="similarity">
    <text evidence="1">Belongs to the NmrA-type oxidoreductase family.</text>
</comment>
<evidence type="ECO:0000259" key="3">
    <source>
        <dbReference type="Pfam" id="PF05368"/>
    </source>
</evidence>
<sequence>MTTMPKSTLAIFGATGNQGNSVANFVLSSPTLSTRYTVRAISRNTAHHKMLDLASKGATLVQADMDDASTLPSALRGATHLFLMTNTSYTTATREMETRQARTVCTAALAAGVSYIIFSSMSHPAKLTNGALNNVDHFDVKAEIEAYIRGLPVQSAFFAPASFMQNYMGMMAPRPAPENDGTYVLADMLEGDTRMPFIDITETGKWVGAILADPDKYAGCFFAAAEGFYGPDQAAEIMSKVTGKTVRHVRLPDEVVKAALPDGFREQLFEMFLLNREYGYYGPGQEEMVKWAREQVDGEVTGLEAFLRRVGLTLE</sequence>
<dbReference type="PANTHER" id="PTHR42748">
    <property type="entry name" value="NITROGEN METABOLITE REPRESSION PROTEIN NMRA FAMILY MEMBER"/>
    <property type="match status" value="1"/>
</dbReference>
<evidence type="ECO:0000256" key="1">
    <source>
        <dbReference type="ARBA" id="ARBA00006328"/>
    </source>
</evidence>
<organism evidence="4 5">
    <name type="scientific">Stemphylium lycopersici</name>
    <name type="common">Tomato gray leaf spot disease fungus</name>
    <name type="synonym">Thyrospora lycopersici</name>
    <dbReference type="NCBI Taxonomy" id="183478"/>
    <lineage>
        <taxon>Eukaryota</taxon>
        <taxon>Fungi</taxon>
        <taxon>Dikarya</taxon>
        <taxon>Ascomycota</taxon>
        <taxon>Pezizomycotina</taxon>
        <taxon>Dothideomycetes</taxon>
        <taxon>Pleosporomycetidae</taxon>
        <taxon>Pleosporales</taxon>
        <taxon>Pleosporineae</taxon>
        <taxon>Pleosporaceae</taxon>
        <taxon>Stemphylium</taxon>
    </lineage>
</organism>
<proteinExistence type="inferred from homology"/>
<dbReference type="AlphaFoldDB" id="A0A364N736"/>
<evidence type="ECO:0000313" key="4">
    <source>
        <dbReference type="EMBL" id="RAR13119.1"/>
    </source>
</evidence>
<dbReference type="GO" id="GO:0005634">
    <property type="term" value="C:nucleus"/>
    <property type="evidence" value="ECO:0007669"/>
    <property type="project" value="TreeGrafter"/>
</dbReference>